<keyword evidence="2" id="KW-1185">Reference proteome</keyword>
<dbReference type="OrthoDB" id="2110130at2759"/>
<reference evidence="2" key="1">
    <citation type="journal article" date="2019" name="Nat. Commun.">
        <title>The genome of broomcorn millet.</title>
        <authorList>
            <person name="Zou C."/>
            <person name="Miki D."/>
            <person name="Li D."/>
            <person name="Tang Q."/>
            <person name="Xiao L."/>
            <person name="Rajput S."/>
            <person name="Deng P."/>
            <person name="Jia W."/>
            <person name="Huang R."/>
            <person name="Zhang M."/>
            <person name="Sun Y."/>
            <person name="Hu J."/>
            <person name="Fu X."/>
            <person name="Schnable P.S."/>
            <person name="Li F."/>
            <person name="Zhang H."/>
            <person name="Feng B."/>
            <person name="Zhu X."/>
            <person name="Liu R."/>
            <person name="Schnable J.C."/>
            <person name="Zhu J.-K."/>
            <person name="Zhang H."/>
        </authorList>
    </citation>
    <scope>NUCLEOTIDE SEQUENCE [LARGE SCALE GENOMIC DNA]</scope>
</reference>
<dbReference type="Gene3D" id="3.40.50.300">
    <property type="entry name" value="P-loop containing nucleotide triphosphate hydrolases"/>
    <property type="match status" value="1"/>
</dbReference>
<dbReference type="AlphaFoldDB" id="A0A3L6PZB0"/>
<evidence type="ECO:0000313" key="2">
    <source>
        <dbReference type="Proteomes" id="UP000275267"/>
    </source>
</evidence>
<sequence length="64" mass="6886">MQYLLKRHPHLESKPAEARATLAKFGLPKENDLSMIEKLSGGQKARVVLASMALGSPTSCCSTS</sequence>
<organism evidence="1 2">
    <name type="scientific">Panicum miliaceum</name>
    <name type="common">Proso millet</name>
    <name type="synonym">Broomcorn millet</name>
    <dbReference type="NCBI Taxonomy" id="4540"/>
    <lineage>
        <taxon>Eukaryota</taxon>
        <taxon>Viridiplantae</taxon>
        <taxon>Streptophyta</taxon>
        <taxon>Embryophyta</taxon>
        <taxon>Tracheophyta</taxon>
        <taxon>Spermatophyta</taxon>
        <taxon>Magnoliopsida</taxon>
        <taxon>Liliopsida</taxon>
        <taxon>Poales</taxon>
        <taxon>Poaceae</taxon>
        <taxon>PACMAD clade</taxon>
        <taxon>Panicoideae</taxon>
        <taxon>Panicodae</taxon>
        <taxon>Paniceae</taxon>
        <taxon>Panicinae</taxon>
        <taxon>Panicum</taxon>
        <taxon>Panicum sect. Panicum</taxon>
    </lineage>
</organism>
<gene>
    <name evidence="1" type="ORF">C2845_PM16G21800</name>
</gene>
<dbReference type="STRING" id="4540.A0A3L6PZB0"/>
<evidence type="ECO:0008006" key="3">
    <source>
        <dbReference type="Google" id="ProtNLM"/>
    </source>
</evidence>
<dbReference type="InterPro" id="IPR027417">
    <property type="entry name" value="P-loop_NTPase"/>
</dbReference>
<name>A0A3L6PZB0_PANMI</name>
<proteinExistence type="predicted"/>
<comment type="caution">
    <text evidence="1">The sequence shown here is derived from an EMBL/GenBank/DDBJ whole genome shotgun (WGS) entry which is preliminary data.</text>
</comment>
<dbReference type="EMBL" id="PQIB02000015">
    <property type="protein sequence ID" value="RLM66016.1"/>
    <property type="molecule type" value="Genomic_DNA"/>
</dbReference>
<dbReference type="Proteomes" id="UP000275267">
    <property type="component" value="Unassembled WGS sequence"/>
</dbReference>
<protein>
    <recommendedName>
        <fullName evidence="3">ABC transporter domain-containing protein</fullName>
    </recommendedName>
</protein>
<accession>A0A3L6PZB0</accession>
<dbReference type="SUPFAM" id="SSF52540">
    <property type="entry name" value="P-loop containing nucleoside triphosphate hydrolases"/>
    <property type="match status" value="1"/>
</dbReference>
<evidence type="ECO:0000313" key="1">
    <source>
        <dbReference type="EMBL" id="RLM66016.1"/>
    </source>
</evidence>